<keyword evidence="2" id="KW-1185">Reference proteome</keyword>
<dbReference type="Proteomes" id="UP001638806">
    <property type="component" value="Unassembled WGS sequence"/>
</dbReference>
<sequence>MSPFSSQLRGTHIMVTGGTKGIGRAIVEALLSEGANVSYCARSVRGDEFASLASGAADAPRAIGTAVDIGDASAIRAWIEVGAQEFGRVDGVVANAASFAVEATYESWQRSFQADILGLIALIDTATPHLQSSTSSDASIVVVSSLAGFEARHPAIAGPYSTLKRAQATLAKDYSRKLGPLGVRINTVVPGAIETRGETLPDGTWQPSRFEEAKKTKPEFLREMLDGIPLARFGDAEDVASAAVFLLSPLARYISGTNLVVDGGSSIAF</sequence>
<comment type="caution">
    <text evidence="1">The sequence shown here is derived from an EMBL/GenBank/DDBJ whole genome shotgun (WGS) entry which is preliminary data.</text>
</comment>
<proteinExistence type="predicted"/>
<accession>A0ACC4DY97</accession>
<gene>
    <name evidence="1" type="ORF">ACCO45_002832</name>
</gene>
<organism evidence="1 2">
    <name type="scientific">Purpureocillium lilacinum</name>
    <name type="common">Paecilomyces lilacinus</name>
    <dbReference type="NCBI Taxonomy" id="33203"/>
    <lineage>
        <taxon>Eukaryota</taxon>
        <taxon>Fungi</taxon>
        <taxon>Dikarya</taxon>
        <taxon>Ascomycota</taxon>
        <taxon>Pezizomycotina</taxon>
        <taxon>Sordariomycetes</taxon>
        <taxon>Hypocreomycetidae</taxon>
        <taxon>Hypocreales</taxon>
        <taxon>Ophiocordycipitaceae</taxon>
        <taxon>Purpureocillium</taxon>
    </lineage>
</organism>
<evidence type="ECO:0000313" key="1">
    <source>
        <dbReference type="EMBL" id="KAL3961309.1"/>
    </source>
</evidence>
<reference evidence="1" key="1">
    <citation type="submission" date="2024-12" db="EMBL/GenBank/DDBJ databases">
        <title>Comparative genomics and development of molecular markers within Purpureocillium lilacinum and among Purpureocillium species.</title>
        <authorList>
            <person name="Yeh Z.-Y."/>
            <person name="Ni N.-T."/>
            <person name="Lo P.-H."/>
            <person name="Mushyakhwo K."/>
            <person name="Lin C.-F."/>
            <person name="Nai Y.-S."/>
        </authorList>
    </citation>
    <scope>NUCLEOTIDE SEQUENCE</scope>
    <source>
        <strain evidence="1">NCHU-NPUST-175</strain>
    </source>
</reference>
<dbReference type="EMBL" id="JBGNUJ010000003">
    <property type="protein sequence ID" value="KAL3961309.1"/>
    <property type="molecule type" value="Genomic_DNA"/>
</dbReference>
<name>A0ACC4DY97_PURLI</name>
<protein>
    <submittedName>
        <fullName evidence="1">Uncharacterized protein</fullName>
    </submittedName>
</protein>
<evidence type="ECO:0000313" key="2">
    <source>
        <dbReference type="Proteomes" id="UP001638806"/>
    </source>
</evidence>